<protein>
    <submittedName>
        <fullName evidence="6">LysR family transcriptional regulator</fullName>
    </submittedName>
</protein>
<dbReference type="Gene3D" id="1.10.10.10">
    <property type="entry name" value="Winged helix-like DNA-binding domain superfamily/Winged helix DNA-binding domain"/>
    <property type="match status" value="1"/>
</dbReference>
<dbReference type="PANTHER" id="PTHR30419">
    <property type="entry name" value="HTH-TYPE TRANSCRIPTIONAL REGULATOR YBHD"/>
    <property type="match status" value="1"/>
</dbReference>
<dbReference type="Gene3D" id="3.40.190.290">
    <property type="match status" value="1"/>
</dbReference>
<gene>
    <name evidence="6" type="ORF">IV431_18530</name>
</gene>
<reference evidence="6 7" key="1">
    <citation type="submission" date="2020-11" db="EMBL/GenBank/DDBJ databases">
        <title>Taxonomic investigation of Rahnella spp.</title>
        <authorList>
            <person name="Lee S.D."/>
        </authorList>
    </citation>
    <scope>NUCLEOTIDE SEQUENCE [LARGE SCALE GENOMIC DNA]</scope>
    <source>
        <strain evidence="6 7">SAP-10</strain>
    </source>
</reference>
<dbReference type="SUPFAM" id="SSF46785">
    <property type="entry name" value="Winged helix' DNA-binding domain"/>
    <property type="match status" value="1"/>
</dbReference>
<feature type="domain" description="HTH lysR-type" evidence="5">
    <location>
        <begin position="5"/>
        <end position="62"/>
    </location>
</feature>
<organism evidence="6 7">
    <name type="scientific">Rahnella victoriana</name>
    <dbReference type="NCBI Taxonomy" id="1510570"/>
    <lineage>
        <taxon>Bacteria</taxon>
        <taxon>Pseudomonadati</taxon>
        <taxon>Pseudomonadota</taxon>
        <taxon>Gammaproteobacteria</taxon>
        <taxon>Enterobacterales</taxon>
        <taxon>Yersiniaceae</taxon>
        <taxon>Rahnella</taxon>
    </lineage>
</organism>
<evidence type="ECO:0000256" key="2">
    <source>
        <dbReference type="ARBA" id="ARBA00023015"/>
    </source>
</evidence>
<sequence length="300" mass="34019">MNHLPKINQLKNLRAIIQYGSIRAASQALHQTQSAMTRSIQELEKTLGVTILDRTARGALLTETGRIFEPRMNTVLNELERAVDELRQLESAANGSVMFGCSHLPAFGMMAGVLKRFQARHPQAYITVIEGQLSELLDSLRMGRMDFYIGIITPDIALHEFTEEPLSVEKFCVFARQDHPLAASQSLQALRDAKWYLPTARAGFYSAIEKFVFPEGKGPECSVLYGDSTTIAEQLILREDYLSVGPQAMLRLPWLKEKICQVRVKEELPSGKYSLLYREQQTLTPISRLLINEIRYEFIK</sequence>
<dbReference type="EMBL" id="JADOBH010000004">
    <property type="protein sequence ID" value="MBF7957561.1"/>
    <property type="molecule type" value="Genomic_DNA"/>
</dbReference>
<evidence type="ECO:0000313" key="6">
    <source>
        <dbReference type="EMBL" id="MBF7957561.1"/>
    </source>
</evidence>
<dbReference type="PROSITE" id="PS50931">
    <property type="entry name" value="HTH_LYSR"/>
    <property type="match status" value="1"/>
</dbReference>
<evidence type="ECO:0000256" key="3">
    <source>
        <dbReference type="ARBA" id="ARBA00023125"/>
    </source>
</evidence>
<dbReference type="SUPFAM" id="SSF53850">
    <property type="entry name" value="Periplasmic binding protein-like II"/>
    <property type="match status" value="1"/>
</dbReference>
<dbReference type="Proteomes" id="UP000600307">
    <property type="component" value="Unassembled WGS sequence"/>
</dbReference>
<dbReference type="PANTHER" id="PTHR30419:SF7">
    <property type="entry name" value="HTH-TYPE TRANSCRIPTIONAL REGULATOR TDCA"/>
    <property type="match status" value="1"/>
</dbReference>
<comment type="similarity">
    <text evidence="1">Belongs to the LysR transcriptional regulatory family.</text>
</comment>
<keyword evidence="4" id="KW-0804">Transcription</keyword>
<keyword evidence="7" id="KW-1185">Reference proteome</keyword>
<keyword evidence="2" id="KW-0805">Transcription regulation</keyword>
<evidence type="ECO:0000259" key="5">
    <source>
        <dbReference type="PROSITE" id="PS50931"/>
    </source>
</evidence>
<proteinExistence type="inferred from homology"/>
<keyword evidence="3" id="KW-0238">DNA-binding</keyword>
<evidence type="ECO:0000256" key="4">
    <source>
        <dbReference type="ARBA" id="ARBA00023163"/>
    </source>
</evidence>
<dbReference type="InterPro" id="IPR036390">
    <property type="entry name" value="WH_DNA-bd_sf"/>
</dbReference>
<dbReference type="InterPro" id="IPR000847">
    <property type="entry name" value="LysR_HTH_N"/>
</dbReference>
<dbReference type="RefSeq" id="WP_195817779.1">
    <property type="nucleotide sequence ID" value="NZ_JADOBH010000004.1"/>
</dbReference>
<comment type="caution">
    <text evidence="6">The sequence shown here is derived from an EMBL/GenBank/DDBJ whole genome shotgun (WGS) entry which is preliminary data.</text>
</comment>
<dbReference type="InterPro" id="IPR036388">
    <property type="entry name" value="WH-like_DNA-bd_sf"/>
</dbReference>
<dbReference type="InterPro" id="IPR005119">
    <property type="entry name" value="LysR_subst-bd"/>
</dbReference>
<accession>A0ABS0DUL2</accession>
<dbReference type="Pfam" id="PF00126">
    <property type="entry name" value="HTH_1"/>
    <property type="match status" value="1"/>
</dbReference>
<dbReference type="InterPro" id="IPR050950">
    <property type="entry name" value="HTH-type_LysR_regulators"/>
</dbReference>
<name>A0ABS0DUL2_9GAMM</name>
<evidence type="ECO:0000256" key="1">
    <source>
        <dbReference type="ARBA" id="ARBA00009437"/>
    </source>
</evidence>
<evidence type="ECO:0000313" key="7">
    <source>
        <dbReference type="Proteomes" id="UP000600307"/>
    </source>
</evidence>
<dbReference type="Pfam" id="PF03466">
    <property type="entry name" value="LysR_substrate"/>
    <property type="match status" value="1"/>
</dbReference>
<dbReference type="PRINTS" id="PR00039">
    <property type="entry name" value="HTHLYSR"/>
</dbReference>